<gene>
    <name evidence="3" type="ORF">SAMN02910451_00567</name>
</gene>
<accession>A0A1G5B7D9</accession>
<evidence type="ECO:0000256" key="1">
    <source>
        <dbReference type="SAM" id="MobiDB-lite"/>
    </source>
</evidence>
<dbReference type="RefSeq" id="WP_074461345.1">
    <property type="nucleotide sequence ID" value="NZ_FMUR01000004.1"/>
</dbReference>
<evidence type="ECO:0000313" key="4">
    <source>
        <dbReference type="Proteomes" id="UP000183047"/>
    </source>
</evidence>
<dbReference type="EMBL" id="FMUR01000004">
    <property type="protein sequence ID" value="SCX86011.1"/>
    <property type="molecule type" value="Genomic_DNA"/>
</dbReference>
<feature type="compositionally biased region" description="Low complexity" evidence="1">
    <location>
        <begin position="59"/>
        <end position="69"/>
    </location>
</feature>
<evidence type="ECO:0000313" key="3">
    <source>
        <dbReference type="EMBL" id="SCX86011.1"/>
    </source>
</evidence>
<dbReference type="Proteomes" id="UP000183047">
    <property type="component" value="Unassembled WGS sequence"/>
</dbReference>
<feature type="chain" id="PRO_5038642100" description="Lipoprotein" evidence="2">
    <location>
        <begin position="21"/>
        <end position="250"/>
    </location>
</feature>
<evidence type="ECO:0008006" key="5">
    <source>
        <dbReference type="Google" id="ProtNLM"/>
    </source>
</evidence>
<organism evidence="3 4">
    <name type="scientific">Butyrivibrio hungatei</name>
    <dbReference type="NCBI Taxonomy" id="185008"/>
    <lineage>
        <taxon>Bacteria</taxon>
        <taxon>Bacillati</taxon>
        <taxon>Bacillota</taxon>
        <taxon>Clostridia</taxon>
        <taxon>Lachnospirales</taxon>
        <taxon>Lachnospiraceae</taxon>
        <taxon>Butyrivibrio</taxon>
    </lineage>
</organism>
<dbReference type="PROSITE" id="PS51257">
    <property type="entry name" value="PROKAR_LIPOPROTEIN"/>
    <property type="match status" value="1"/>
</dbReference>
<feature type="signal peptide" evidence="2">
    <location>
        <begin position="1"/>
        <end position="20"/>
    </location>
</feature>
<feature type="compositionally biased region" description="Low complexity" evidence="1">
    <location>
        <begin position="29"/>
        <end position="38"/>
    </location>
</feature>
<evidence type="ECO:0000256" key="2">
    <source>
        <dbReference type="SAM" id="SignalP"/>
    </source>
</evidence>
<dbReference type="OrthoDB" id="2038903at2"/>
<reference evidence="4" key="1">
    <citation type="submission" date="2016-10" db="EMBL/GenBank/DDBJ databases">
        <authorList>
            <person name="Varghese N."/>
            <person name="Submissions S."/>
        </authorList>
    </citation>
    <scope>NUCLEOTIDE SEQUENCE [LARGE SCALE GENOMIC DNA]</scope>
    <source>
        <strain evidence="4">XBD2006</strain>
    </source>
</reference>
<feature type="region of interest" description="Disordered" evidence="1">
    <location>
        <begin position="26"/>
        <end position="71"/>
    </location>
</feature>
<keyword evidence="4" id="KW-1185">Reference proteome</keyword>
<dbReference type="AlphaFoldDB" id="A0A1G5B7D9"/>
<keyword evidence="2" id="KW-0732">Signal</keyword>
<name>A0A1G5B7D9_9FIRM</name>
<sequence>MKKKLLVTMIALALSASSVACGAQKVEPAKNNNASSEAPAEETSSESSSEAASEDASSEESNANASSDSISGVVNGTTYENKYFGVKFALGDNFKFANDEELQTLNSTITDLDAFKDNKAAKKALDSGSIMVVTYAVDGTTGKTLNVVLQSVGSLAGALANEQSIMESQKEPSISALEAQGLTDVTADMETVKFLGEDHPSLVLKAKINGTVLYQRCICLIKDGYIITFTGSGLDADNYDAELLSAEKTE</sequence>
<protein>
    <recommendedName>
        <fullName evidence="5">Lipoprotein</fullName>
    </recommendedName>
</protein>
<proteinExistence type="predicted"/>